<accession>A0A2N5XXU9</accession>
<name>A0A2N5XXU9_9HYPH</name>
<dbReference type="Proteomes" id="UP000234881">
    <property type="component" value="Unassembled WGS sequence"/>
</dbReference>
<dbReference type="PANTHER" id="PTHR10545:SF29">
    <property type="entry name" value="GH14572P-RELATED"/>
    <property type="match status" value="1"/>
</dbReference>
<dbReference type="PANTHER" id="PTHR10545">
    <property type="entry name" value="DIAMINE N-ACETYLTRANSFERASE"/>
    <property type="match status" value="1"/>
</dbReference>
<organism evidence="4 5">
    <name type="scientific">Cohaesibacter celericrescens</name>
    <dbReference type="NCBI Taxonomy" id="2067669"/>
    <lineage>
        <taxon>Bacteria</taxon>
        <taxon>Pseudomonadati</taxon>
        <taxon>Pseudomonadota</taxon>
        <taxon>Alphaproteobacteria</taxon>
        <taxon>Hyphomicrobiales</taxon>
        <taxon>Cohaesibacteraceae</taxon>
    </lineage>
</organism>
<evidence type="ECO:0000259" key="3">
    <source>
        <dbReference type="PROSITE" id="PS51186"/>
    </source>
</evidence>
<proteinExistence type="predicted"/>
<sequence>MVADLSAFLGESEKHQASIADYERYGFGDKPKFECVIAEHGSEAVGMCLFFDSFSTWIGRPGVYVQDLYVSDKVRGLGLGKKLLAHVASIGQARGCAYLRLSVDADNVSAQKFYESCSLQWSSSEKVYAVRNEAFFALAALDAK</sequence>
<comment type="caution">
    <text evidence="4">The sequence shown here is derived from an EMBL/GenBank/DDBJ whole genome shotgun (WGS) entry which is preliminary data.</text>
</comment>
<dbReference type="AlphaFoldDB" id="A0A2N5XXU9"/>
<dbReference type="InterPro" id="IPR016181">
    <property type="entry name" value="Acyl_CoA_acyltransferase"/>
</dbReference>
<keyword evidence="5" id="KW-1185">Reference proteome</keyword>
<evidence type="ECO:0000256" key="2">
    <source>
        <dbReference type="ARBA" id="ARBA00023315"/>
    </source>
</evidence>
<gene>
    <name evidence="4" type="ORF">C0081_02010</name>
</gene>
<keyword evidence="2" id="KW-0012">Acyltransferase</keyword>
<dbReference type="OrthoDB" id="9805924at2"/>
<evidence type="ECO:0000313" key="5">
    <source>
        <dbReference type="Proteomes" id="UP000234881"/>
    </source>
</evidence>
<feature type="domain" description="N-acetyltransferase" evidence="3">
    <location>
        <begin position="1"/>
        <end position="144"/>
    </location>
</feature>
<dbReference type="PROSITE" id="PS51186">
    <property type="entry name" value="GNAT"/>
    <property type="match status" value="1"/>
</dbReference>
<evidence type="ECO:0000256" key="1">
    <source>
        <dbReference type="ARBA" id="ARBA00022679"/>
    </source>
</evidence>
<protein>
    <submittedName>
        <fullName evidence="4">GNAT family N-acetyltransferase</fullName>
    </submittedName>
</protein>
<dbReference type="InterPro" id="IPR000182">
    <property type="entry name" value="GNAT_dom"/>
</dbReference>
<evidence type="ECO:0000313" key="4">
    <source>
        <dbReference type="EMBL" id="PLW79268.1"/>
    </source>
</evidence>
<dbReference type="Gene3D" id="3.40.630.30">
    <property type="match status" value="1"/>
</dbReference>
<dbReference type="GO" id="GO:0008080">
    <property type="term" value="F:N-acetyltransferase activity"/>
    <property type="evidence" value="ECO:0007669"/>
    <property type="project" value="TreeGrafter"/>
</dbReference>
<dbReference type="SUPFAM" id="SSF55729">
    <property type="entry name" value="Acyl-CoA N-acyltransferases (Nat)"/>
    <property type="match status" value="1"/>
</dbReference>
<reference evidence="4 5" key="1">
    <citation type="submission" date="2018-01" db="EMBL/GenBank/DDBJ databases">
        <title>The draft genome sequence of Cohaesibacter sp. H1304.</title>
        <authorList>
            <person name="Wang N.-N."/>
            <person name="Du Z.-J."/>
        </authorList>
    </citation>
    <scope>NUCLEOTIDE SEQUENCE [LARGE SCALE GENOMIC DNA]</scope>
    <source>
        <strain evidence="4 5">H1304</strain>
    </source>
</reference>
<dbReference type="CDD" id="cd04301">
    <property type="entry name" value="NAT_SF"/>
    <property type="match status" value="1"/>
</dbReference>
<dbReference type="Pfam" id="PF00583">
    <property type="entry name" value="Acetyltransf_1"/>
    <property type="match status" value="1"/>
</dbReference>
<keyword evidence="1 4" id="KW-0808">Transferase</keyword>
<dbReference type="EMBL" id="PKUQ01000001">
    <property type="protein sequence ID" value="PLW79268.1"/>
    <property type="molecule type" value="Genomic_DNA"/>
</dbReference>
<dbReference type="InterPro" id="IPR051016">
    <property type="entry name" value="Diverse_Substrate_AcTransf"/>
</dbReference>